<feature type="region of interest" description="Disordered" evidence="3">
    <location>
        <begin position="647"/>
        <end position="688"/>
    </location>
</feature>
<dbReference type="Proteomes" id="UP000031512">
    <property type="component" value="Chromosome 3"/>
</dbReference>
<dbReference type="GeneID" id="15805320"/>
<dbReference type="PROSITE" id="PS50303">
    <property type="entry name" value="PUM_HD"/>
    <property type="match status" value="1"/>
</dbReference>
<dbReference type="Gene3D" id="1.25.10.10">
    <property type="entry name" value="Leucine-rich Repeat Variant"/>
    <property type="match status" value="1"/>
</dbReference>
<dbReference type="SMART" id="SM00025">
    <property type="entry name" value="Pumilio"/>
    <property type="match status" value="8"/>
</dbReference>
<dbReference type="Pfam" id="PF00806">
    <property type="entry name" value="PUF"/>
    <property type="match status" value="8"/>
</dbReference>
<dbReference type="InterPro" id="IPR033133">
    <property type="entry name" value="PUM-HD"/>
</dbReference>
<dbReference type="PANTHER" id="PTHR12537:SF13">
    <property type="entry name" value="PUMILIO HOMOLOGY DOMAIN FAMILY MEMBER 4"/>
    <property type="match status" value="1"/>
</dbReference>
<dbReference type="OrthoDB" id="668540at2759"/>
<evidence type="ECO:0000256" key="2">
    <source>
        <dbReference type="PROSITE-ProRule" id="PRU00317"/>
    </source>
</evidence>
<evidence type="ECO:0000313" key="6">
    <source>
        <dbReference type="Proteomes" id="UP000031512"/>
    </source>
</evidence>
<keyword evidence="1" id="KW-0677">Repeat</keyword>
<feature type="compositionally biased region" description="Polar residues" evidence="3">
    <location>
        <begin position="283"/>
        <end position="292"/>
    </location>
</feature>
<protein>
    <submittedName>
        <fullName evidence="5">Pumilio-family RNA binding repeat domain-containing protein</fullName>
    </submittedName>
</protein>
<dbReference type="KEGG" id="beq:BEWA_005280"/>
<evidence type="ECO:0000256" key="3">
    <source>
        <dbReference type="SAM" id="MobiDB-lite"/>
    </source>
</evidence>
<feature type="repeat" description="Pumilio" evidence="2">
    <location>
        <begin position="324"/>
        <end position="359"/>
    </location>
</feature>
<feature type="domain" description="PUM-HD" evidence="4">
    <location>
        <begin position="302"/>
        <end position="642"/>
    </location>
</feature>
<gene>
    <name evidence="5" type="ORF">BEWA_005280</name>
</gene>
<keyword evidence="6" id="KW-1185">Reference proteome</keyword>
<feature type="repeat" description="Pumilio" evidence="2">
    <location>
        <begin position="396"/>
        <end position="431"/>
    </location>
</feature>
<dbReference type="InterPro" id="IPR033712">
    <property type="entry name" value="Pumilio_RNA-bd"/>
</dbReference>
<feature type="repeat" description="Pumilio" evidence="2">
    <location>
        <begin position="505"/>
        <end position="540"/>
    </location>
</feature>
<feature type="compositionally biased region" description="Low complexity" evidence="3">
    <location>
        <begin position="293"/>
        <end position="303"/>
    </location>
</feature>
<evidence type="ECO:0000256" key="1">
    <source>
        <dbReference type="ARBA" id="ARBA00022737"/>
    </source>
</evidence>
<dbReference type="InterPro" id="IPR016024">
    <property type="entry name" value="ARM-type_fold"/>
</dbReference>
<dbReference type="PANTHER" id="PTHR12537">
    <property type="entry name" value="RNA BINDING PROTEIN PUMILIO-RELATED"/>
    <property type="match status" value="1"/>
</dbReference>
<dbReference type="eggNOG" id="KOG2049">
    <property type="taxonomic scope" value="Eukaryota"/>
</dbReference>
<dbReference type="GO" id="GO:0003729">
    <property type="term" value="F:mRNA binding"/>
    <property type="evidence" value="ECO:0007669"/>
    <property type="project" value="TreeGrafter"/>
</dbReference>
<evidence type="ECO:0000259" key="4">
    <source>
        <dbReference type="PROSITE" id="PS50303"/>
    </source>
</evidence>
<sequence>MSSDNPYNVDRHGVFDGNGYKYDQLSFNSFDRIDFMNYSSYYGTEKSAVIDPILGSPNFGSLLYGNTIDYVNSELVDTDSHVLADNTDMICNNVIMVDSGKEYTHNVDVNTSESFSTRYSESTYDVSQSYNNISLSYNMDSLTESMLKQIETPRLCPNFDVDSVPDLTQLNHLDQQMIQRFYDVGVAISPTLQNTAVSNVSADGYYNLEENVLVDAMTDGYIIDSIPPLSIPGSPYAAAFYGNLKKKHELRFKVPAIRRRGKRSEVDDSRGSLNSKGPPVSQHGKNPQQYPTKANNGKTKNNQKGGLGGIPGYNWIKDSFFNYQVLGNVLTIAQDQTGCRMLQRQLEYNDENFIASILDEVIDHLVVLMTDPFGNYLCQKLMTVCSSEQLGRIIKGVEKDFLSICLNMHGTRAIQKLIEVVTEPEHISFVTSVLSTAVVDLVNDLNGNHVIQKCLISLKSEDCEFIYKAMNDNCVYLATHRHGCCVMQRCIDAANPQQRNMLIDTISSKTLDLVEDAFGNYVIQYVLRLKDDEINRRIVVALADNVTEFAKQKFSSNVVERCLIFCPLEVRSILISKFLNVPFDVLKELILDPFGNYVIQRVLNVAQSDELSALLDRIQPHLEELKVASSGKRIAAKITKRQYTCSDNSNKNVDYNQGSHATARNTDSKDRNIANSANSRNIPSDNRNAYAVNNPNMYTIDDQNLYPVGNANVYSVNSPNLYTIVGSHTQSPMIVPQYYQSDVNVVYDNALLGTDQLFPKYLANEDRLEPVYAECSISSPLFGASHYNSMINHNLWMS</sequence>
<dbReference type="SUPFAM" id="SSF48371">
    <property type="entry name" value="ARM repeat"/>
    <property type="match status" value="1"/>
</dbReference>
<evidence type="ECO:0000313" key="5">
    <source>
        <dbReference type="EMBL" id="AFZ81120.1"/>
    </source>
</evidence>
<feature type="repeat" description="Pumilio" evidence="2">
    <location>
        <begin position="580"/>
        <end position="616"/>
    </location>
</feature>
<dbReference type="GO" id="GO:0005737">
    <property type="term" value="C:cytoplasm"/>
    <property type="evidence" value="ECO:0007669"/>
    <property type="project" value="TreeGrafter"/>
</dbReference>
<feature type="region of interest" description="Disordered" evidence="3">
    <location>
        <begin position="259"/>
        <end position="303"/>
    </location>
</feature>
<feature type="repeat" description="Pumilio" evidence="2">
    <location>
        <begin position="541"/>
        <end position="576"/>
    </location>
</feature>
<dbReference type="AlphaFoldDB" id="L0AZX2"/>
<feature type="compositionally biased region" description="Polar residues" evidence="3">
    <location>
        <begin position="673"/>
        <end position="688"/>
    </location>
</feature>
<dbReference type="FunFam" id="1.25.10.10:FF:000237">
    <property type="entry name" value="Pumilio homolog 9"/>
    <property type="match status" value="1"/>
</dbReference>
<dbReference type="GO" id="GO:0010608">
    <property type="term" value="P:post-transcriptional regulation of gene expression"/>
    <property type="evidence" value="ECO:0007669"/>
    <property type="project" value="TreeGrafter"/>
</dbReference>
<name>L0AZX2_THEEQ</name>
<feature type="repeat" description="Pumilio" evidence="2">
    <location>
        <begin position="432"/>
        <end position="468"/>
    </location>
</feature>
<dbReference type="InterPro" id="IPR011989">
    <property type="entry name" value="ARM-like"/>
</dbReference>
<dbReference type="InterPro" id="IPR001313">
    <property type="entry name" value="Pumilio_RNA-bd_rpt"/>
</dbReference>
<accession>L0AZX2</accession>
<dbReference type="RefSeq" id="XP_004830786.1">
    <property type="nucleotide sequence ID" value="XM_004830729.1"/>
</dbReference>
<dbReference type="PROSITE" id="PS50302">
    <property type="entry name" value="PUM"/>
    <property type="match status" value="8"/>
</dbReference>
<reference evidence="5 6" key="1">
    <citation type="journal article" date="2012" name="BMC Genomics">
        <title>Comparative genomic analysis and phylogenetic position of Theileria equi.</title>
        <authorList>
            <person name="Kappmeyer L.S."/>
            <person name="Thiagarajan M."/>
            <person name="Herndon D.R."/>
            <person name="Ramsay J.D."/>
            <person name="Caler E."/>
            <person name="Djikeng A."/>
            <person name="Gillespie J.J."/>
            <person name="Lau A.O."/>
            <person name="Roalson E.H."/>
            <person name="Silva J.C."/>
            <person name="Silva M.G."/>
            <person name="Suarez C.E."/>
            <person name="Ueti M.W."/>
            <person name="Nene V.M."/>
            <person name="Mealey R.H."/>
            <person name="Knowles D.P."/>
            <person name="Brayton K.A."/>
        </authorList>
    </citation>
    <scope>NUCLEOTIDE SEQUENCE [LARGE SCALE GENOMIC DNA]</scope>
    <source>
        <strain evidence="5 6">WA</strain>
    </source>
</reference>
<dbReference type="EMBL" id="CP001670">
    <property type="protein sequence ID" value="AFZ81120.1"/>
    <property type="molecule type" value="Genomic_DNA"/>
</dbReference>
<organism evidence="5 6">
    <name type="scientific">Theileria equi strain WA</name>
    <dbReference type="NCBI Taxonomy" id="1537102"/>
    <lineage>
        <taxon>Eukaryota</taxon>
        <taxon>Sar</taxon>
        <taxon>Alveolata</taxon>
        <taxon>Apicomplexa</taxon>
        <taxon>Aconoidasida</taxon>
        <taxon>Piroplasmida</taxon>
        <taxon>Theileriidae</taxon>
        <taxon>Theileria</taxon>
    </lineage>
</organism>
<feature type="compositionally biased region" description="Polar residues" evidence="3">
    <location>
        <begin position="647"/>
        <end position="665"/>
    </location>
</feature>
<dbReference type="CDD" id="cd07920">
    <property type="entry name" value="Pumilio"/>
    <property type="match status" value="1"/>
</dbReference>
<dbReference type="VEuPathDB" id="PiroplasmaDB:BEWA_005280"/>
<dbReference type="STRING" id="1537102.L0AZX2"/>
<feature type="repeat" description="Pumilio" evidence="2">
    <location>
        <begin position="469"/>
        <end position="504"/>
    </location>
</feature>
<feature type="repeat" description="Pumilio" evidence="2">
    <location>
        <begin position="360"/>
        <end position="395"/>
    </location>
</feature>
<proteinExistence type="predicted"/>